<dbReference type="EMBL" id="BAAADD010000002">
    <property type="protein sequence ID" value="GAA0564101.1"/>
    <property type="molecule type" value="Genomic_DNA"/>
</dbReference>
<protein>
    <submittedName>
        <fullName evidence="1">Uncharacterized protein</fullName>
    </submittedName>
</protein>
<evidence type="ECO:0000313" key="2">
    <source>
        <dbReference type="Proteomes" id="UP001499951"/>
    </source>
</evidence>
<keyword evidence="2" id="KW-1185">Reference proteome</keyword>
<name>A0ABP3PBD0_9PROT</name>
<organism evidence="1 2">
    <name type="scientific">Rhizomicrobium electricum</name>
    <dbReference type="NCBI Taxonomy" id="480070"/>
    <lineage>
        <taxon>Bacteria</taxon>
        <taxon>Pseudomonadati</taxon>
        <taxon>Pseudomonadota</taxon>
        <taxon>Alphaproteobacteria</taxon>
        <taxon>Micropepsales</taxon>
        <taxon>Micropepsaceae</taxon>
        <taxon>Rhizomicrobium</taxon>
    </lineage>
</organism>
<evidence type="ECO:0000313" key="1">
    <source>
        <dbReference type="EMBL" id="GAA0564101.1"/>
    </source>
</evidence>
<gene>
    <name evidence="1" type="ORF">GCM10008942_10670</name>
</gene>
<dbReference type="Proteomes" id="UP001499951">
    <property type="component" value="Unassembled WGS sequence"/>
</dbReference>
<reference evidence="2" key="1">
    <citation type="journal article" date="2019" name="Int. J. Syst. Evol. Microbiol.">
        <title>The Global Catalogue of Microorganisms (GCM) 10K type strain sequencing project: providing services to taxonomists for standard genome sequencing and annotation.</title>
        <authorList>
            <consortium name="The Broad Institute Genomics Platform"/>
            <consortium name="The Broad Institute Genome Sequencing Center for Infectious Disease"/>
            <person name="Wu L."/>
            <person name="Ma J."/>
        </authorList>
    </citation>
    <scope>NUCLEOTIDE SEQUENCE [LARGE SCALE GENOMIC DNA]</scope>
    <source>
        <strain evidence="2">JCM 15089</strain>
    </source>
</reference>
<accession>A0ABP3PBD0</accession>
<sequence length="104" mass="11745">MLHTRTLAGSFVLDGENYEWELRREPQWCTADGWQGMQIAVRAVDAGGCEALLQFPMPKKLKARARGYRHRPQIQQAELDAAVRTALSSGWNPHARGKPFQVDV</sequence>
<comment type="caution">
    <text evidence="1">The sequence shown here is derived from an EMBL/GenBank/DDBJ whole genome shotgun (WGS) entry which is preliminary data.</text>
</comment>
<proteinExistence type="predicted"/>